<evidence type="ECO:0000313" key="1">
    <source>
        <dbReference type="EMBL" id="KAG1301976.1"/>
    </source>
</evidence>
<dbReference type="OrthoDB" id="10268373at2759"/>
<keyword evidence="2" id="KW-1185">Reference proteome</keyword>
<evidence type="ECO:0000313" key="2">
    <source>
        <dbReference type="Proteomes" id="UP000716291"/>
    </source>
</evidence>
<organism evidence="1 2">
    <name type="scientific">Rhizopus oryzae</name>
    <name type="common">Mucormycosis agent</name>
    <name type="synonym">Rhizopus arrhizus var. delemar</name>
    <dbReference type="NCBI Taxonomy" id="64495"/>
    <lineage>
        <taxon>Eukaryota</taxon>
        <taxon>Fungi</taxon>
        <taxon>Fungi incertae sedis</taxon>
        <taxon>Mucoromycota</taxon>
        <taxon>Mucoromycotina</taxon>
        <taxon>Mucoromycetes</taxon>
        <taxon>Mucorales</taxon>
        <taxon>Mucorineae</taxon>
        <taxon>Rhizopodaceae</taxon>
        <taxon>Rhizopus</taxon>
    </lineage>
</organism>
<proteinExistence type="predicted"/>
<dbReference type="Proteomes" id="UP000716291">
    <property type="component" value="Unassembled WGS sequence"/>
</dbReference>
<dbReference type="EMBL" id="JAANQT010002708">
    <property type="protein sequence ID" value="KAG1301976.1"/>
    <property type="molecule type" value="Genomic_DNA"/>
</dbReference>
<sequence length="71" mass="8251">MGIKSRFSEEETFIDVLASQGFIWGRVDLKIFHLDLGVNFGCPQRGFSGIWSTDDSRNFCAIVEMYLWYYS</sequence>
<comment type="caution">
    <text evidence="1">The sequence shown here is derived from an EMBL/GenBank/DDBJ whole genome shotgun (WGS) entry which is preliminary data.</text>
</comment>
<reference evidence="1" key="1">
    <citation type="journal article" date="2020" name="Microb. Genom.">
        <title>Genetic diversity of clinical and environmental Mucorales isolates obtained from an investigation of mucormycosis cases among solid organ transplant recipients.</title>
        <authorList>
            <person name="Nguyen M.H."/>
            <person name="Kaul D."/>
            <person name="Muto C."/>
            <person name="Cheng S.J."/>
            <person name="Richter R.A."/>
            <person name="Bruno V.M."/>
            <person name="Liu G."/>
            <person name="Beyhan S."/>
            <person name="Sundermann A.J."/>
            <person name="Mounaud S."/>
            <person name="Pasculle A.W."/>
            <person name="Nierman W.C."/>
            <person name="Driscoll E."/>
            <person name="Cumbie R."/>
            <person name="Clancy C.J."/>
            <person name="Dupont C.L."/>
        </authorList>
    </citation>
    <scope>NUCLEOTIDE SEQUENCE</scope>
    <source>
        <strain evidence="1">GL11</strain>
    </source>
</reference>
<name>A0A9P7BMA5_RHIOR</name>
<accession>A0A9P7BMA5</accession>
<gene>
    <name evidence="1" type="ORF">G6F64_011330</name>
</gene>
<protein>
    <submittedName>
        <fullName evidence="1">Uncharacterized protein</fullName>
    </submittedName>
</protein>
<dbReference type="AlphaFoldDB" id="A0A9P7BMA5"/>